<evidence type="ECO:0000256" key="16">
    <source>
        <dbReference type="SAM" id="MobiDB-lite"/>
    </source>
</evidence>
<feature type="compositionally biased region" description="Low complexity" evidence="16">
    <location>
        <begin position="1220"/>
        <end position="1243"/>
    </location>
</feature>
<evidence type="ECO:0000256" key="12">
    <source>
        <dbReference type="ARBA" id="ARBA00023157"/>
    </source>
</evidence>
<keyword evidence="2" id="KW-0813">Transport</keyword>
<dbReference type="Gene3D" id="1.10.287.70">
    <property type="match status" value="2"/>
</dbReference>
<dbReference type="FunFam" id="1.20.120.350:FF:000058">
    <property type="entry name" value="Sodium channel protein"/>
    <property type="match status" value="1"/>
</dbReference>
<evidence type="ECO:0000256" key="3">
    <source>
        <dbReference type="ARBA" id="ARBA00022461"/>
    </source>
</evidence>
<evidence type="ECO:0000256" key="14">
    <source>
        <dbReference type="ARBA" id="ARBA00023201"/>
    </source>
</evidence>
<feature type="transmembrane region" description="Helical" evidence="17">
    <location>
        <begin position="306"/>
        <end position="326"/>
    </location>
</feature>
<evidence type="ECO:0000256" key="5">
    <source>
        <dbReference type="ARBA" id="ARBA00022692"/>
    </source>
</evidence>
<feature type="compositionally biased region" description="Polar residues" evidence="16">
    <location>
        <begin position="1190"/>
        <end position="1205"/>
    </location>
</feature>
<keyword evidence="9" id="KW-0915">Sodium</keyword>
<feature type="transmembrane region" description="Helical" evidence="17">
    <location>
        <begin position="248"/>
        <end position="271"/>
    </location>
</feature>
<feature type="transmembrane region" description="Helical" evidence="17">
    <location>
        <begin position="759"/>
        <end position="777"/>
    </location>
</feature>
<feature type="domain" description="Ion transport" evidence="18">
    <location>
        <begin position="187"/>
        <end position="472"/>
    </location>
</feature>
<evidence type="ECO:0000256" key="1">
    <source>
        <dbReference type="ARBA" id="ARBA00004651"/>
    </source>
</evidence>
<feature type="compositionally biased region" description="Polar residues" evidence="16">
    <location>
        <begin position="538"/>
        <end position="553"/>
    </location>
</feature>
<dbReference type="Pfam" id="PF00520">
    <property type="entry name" value="Ion_trans"/>
    <property type="match status" value="2"/>
</dbReference>
<feature type="compositionally biased region" description="Basic and acidic residues" evidence="16">
    <location>
        <begin position="1285"/>
        <end position="1309"/>
    </location>
</feature>
<feature type="transmembrane region" description="Helical" evidence="17">
    <location>
        <begin position="188"/>
        <end position="205"/>
    </location>
</feature>
<keyword evidence="7" id="KW-0851">Voltage-gated channel</keyword>
<name>A0A8D9EV57_9HEMI</name>
<dbReference type="GO" id="GO:0019228">
    <property type="term" value="P:neuronal action potential"/>
    <property type="evidence" value="ECO:0007669"/>
    <property type="project" value="TreeGrafter"/>
</dbReference>
<evidence type="ECO:0000259" key="18">
    <source>
        <dbReference type="Pfam" id="PF00520"/>
    </source>
</evidence>
<feature type="region of interest" description="Disordered" evidence="16">
    <location>
        <begin position="522"/>
        <end position="608"/>
    </location>
</feature>
<evidence type="ECO:0000256" key="9">
    <source>
        <dbReference type="ARBA" id="ARBA00023053"/>
    </source>
</evidence>
<feature type="compositionally biased region" description="Acidic residues" evidence="16">
    <location>
        <begin position="645"/>
        <end position="657"/>
    </location>
</feature>
<feature type="region of interest" description="Disordered" evidence="16">
    <location>
        <begin position="1371"/>
        <end position="1391"/>
    </location>
</feature>
<evidence type="ECO:0000256" key="8">
    <source>
        <dbReference type="ARBA" id="ARBA00022989"/>
    </source>
</evidence>
<feature type="region of interest" description="Disordered" evidence="16">
    <location>
        <begin position="1172"/>
        <end position="1205"/>
    </location>
</feature>
<keyword evidence="10" id="KW-0406">Ion transport</keyword>
<feature type="compositionally biased region" description="Low complexity" evidence="16">
    <location>
        <begin position="57"/>
        <end position="71"/>
    </location>
</feature>
<feature type="region of interest" description="Disordered" evidence="16">
    <location>
        <begin position="1547"/>
        <end position="1570"/>
    </location>
</feature>
<evidence type="ECO:0000256" key="11">
    <source>
        <dbReference type="ARBA" id="ARBA00023136"/>
    </source>
</evidence>
<dbReference type="InterPro" id="IPR005821">
    <property type="entry name" value="Ion_trans_dom"/>
</dbReference>
<sequence length="1792" mass="201461">MLPIRLPSSIFANNQQTNSSAGSRLQPHQVVPPSPGSTHSHVCGGAREGSTAGGFASQSSPNSAHSSGGTSATRTSQVQVKPFTKASLDKKSRRNRATIRDYGFQPRNKLSIQDGAILPQKYEPFPNNLYGKALEEIDQFIYDETFCVVSKRFRKNYIHRFTATNSLFIFSAWGYLRRTCIFISTNQFFDYMVMTTILLNCVFLAKTESVEEAEYIFLAIYTAEMIIKIIAKGFVINKYTYLRNPWNWLDFIVIASGYATIGMEVGNLAGLRTFRVLRALKTVSIMPGLKTIINALLHSFKQLAEVMTLTIFCLMVFALFALQVYMGELRNKCVQQFNGTSWDDMGRNQTNFGREWKKWINNDRHWLLSPDNDPVICGNVTGARKCPPGYICLKAGDNPNHGYTNFDNFLWSMLTTFQLITLDYWENVYNMVLASSGPLSVVFFTVVVFFGSFYLINLMLAVVALSYEEEAEITQEERRKDLTDHRDDSTFSFDPTKIPVKKLDKNNLKKIDSKKGILLSSYSRKRTRRRKRRGAMSNAGNDSVSGAMSRSGTPSPEPDTPPNEEEDEECPLGEDQNPTLPLHPSHQPPLGYNPPPLPLDDNKLHPDNALVPAGVRINRGQLSSRQASSNASEGNNRESSLDDSGVVDDHEDTDLVGEDVNQSHHPPVTLQRLTERMKVPQSQRLSQPEEHTDLRLKKKCNGSIQQIYTLPTSTDYINQVVVLDSLVDRNCAKCPECCIDYESWLRFQNCLYRIVRDPLFELLITVCIILNTMFLAVEHHGMSQSMRNVLDIGNKVFTGVFTLECILKVMALSNDYFQCGWNIFDLIVVTASLVDLMTEFVDGLSVLRGLRLLRVLKLAQSWTTMKVLLSIIISTIGALGNLTFVLVIVIYIFAVIGMQLFSKDYTSEKFAPDPVPRWNFSDFFHSFMMIFRILCGEWIEPLWDCMRAEEYQQGSGICFFIFLPALVMGNFMVLNLFLALLLNSFNSDELKSKKEEVGEGSKLARSLVRLKSIMGRNKKMFGNTEELIDNKANLQLENLVREVLQSKHTPRPPLTEETLFSTDNELDMTSEVPPNHSPPMYCSSASIAPPHLSSSQLSLYRSQHPPAPPLSLKSPTLSVHSLSAQYNAQLADHTHQTDRQSLLSTSILKPSRCCCIHAYQAYGQNGQSLTQNGQSLGQNGQGLGQNGQSYAQNGQSFGHNGQSHAQNGQIYAQNGQYYAQNSQNHGQNGQSHGQNFSSSHGSGVDNPNGGAVKERRKTVHSQETFEMKSPPRGATNSQSPPRGATKYEERGHNIFRSRDEEYPFEKRRSSDVVLTSRTVKSFKDRLKLFEPLKDDPHSQKLSKDQETDSCTEIVNERMRTRVDDGLDKRYSLNPEVLPSSHPTTTAAPSKRYSVPLEPIEKTASQFLPVHNNNTNNQSSLSVITTNRQLDSSQPSVSPHHHHPVHSHPSTTLPTRPTDPTRPSEVSNMDTSLPLDNGGDSNQPDNRYGETLVSREAPRPLPVVHRSSHSVSKSPHRRQSMLHQSASLHQIAHQQNICCCQFQLPQQGGNGASQSNQMQSERQGTNGVNGGDKFVRTFSEDKRHSECYNEELETDVLKRYDSVDTGTDYSFRRDSLYQRIMREAMIAAPTLSSSHLDLPNFDELYNEEEDEFRDYCEGVSNYRDGSKGLASTASAKSQHRRSYMLATQQISSDSQEGTDDPNRAKSSDPLTTTTTTSDTKKPWISLVSYVDELTVGGRRDSQGRYVDGLGSFRGFGRDIIVKEPEDCFPEHCYQRCPCCLEFVQSISKHSYWM</sequence>
<keyword evidence="5 17" id="KW-0812">Transmembrane</keyword>
<feature type="compositionally biased region" description="Acidic residues" evidence="16">
    <location>
        <begin position="562"/>
        <end position="572"/>
    </location>
</feature>
<dbReference type="SUPFAM" id="SSF81324">
    <property type="entry name" value="Voltage-gated potassium channels"/>
    <property type="match status" value="2"/>
</dbReference>
<dbReference type="GO" id="GO:0001518">
    <property type="term" value="C:voltage-gated sodium channel complex"/>
    <property type="evidence" value="ECO:0007669"/>
    <property type="project" value="TreeGrafter"/>
</dbReference>
<feature type="region of interest" description="Disordered" evidence="16">
    <location>
        <begin position="1045"/>
        <end position="1115"/>
    </location>
</feature>
<dbReference type="FunFam" id="1.10.287.70:FF:000089">
    <property type="entry name" value="Sodium channel protein"/>
    <property type="match status" value="1"/>
</dbReference>
<evidence type="ECO:0000256" key="10">
    <source>
        <dbReference type="ARBA" id="ARBA00023065"/>
    </source>
</evidence>
<feature type="transmembrane region" description="Helical" evidence="17">
    <location>
        <begin position="217"/>
        <end position="236"/>
    </location>
</feature>
<dbReference type="PANTHER" id="PTHR10037:SF62">
    <property type="entry name" value="SODIUM CHANNEL PROTEIN 60E"/>
    <property type="match status" value="1"/>
</dbReference>
<evidence type="ECO:0000313" key="19">
    <source>
        <dbReference type="EMBL" id="CAG6766827.1"/>
    </source>
</evidence>
<reference evidence="19" key="1">
    <citation type="submission" date="2021-05" db="EMBL/GenBank/DDBJ databases">
        <authorList>
            <person name="Alioto T."/>
            <person name="Alioto T."/>
            <person name="Gomez Garrido J."/>
        </authorList>
    </citation>
    <scope>NUCLEOTIDE SEQUENCE</scope>
</reference>
<protein>
    <submittedName>
        <fullName evidence="19">Sodium channel protein 60E</fullName>
    </submittedName>
</protein>
<keyword evidence="15 19" id="KW-0407">Ion channel</keyword>
<dbReference type="EMBL" id="HBUF01571661">
    <property type="protein sequence ID" value="CAG6766827.1"/>
    <property type="molecule type" value="Transcribed_RNA"/>
</dbReference>
<dbReference type="InterPro" id="IPR043203">
    <property type="entry name" value="VGCC_Ca_Na"/>
</dbReference>
<keyword evidence="3" id="KW-0894">Sodium channel</keyword>
<feature type="transmembrane region" description="Helical" evidence="17">
    <location>
        <begin position="867"/>
        <end position="898"/>
    </location>
</feature>
<keyword evidence="12" id="KW-1015">Disulfide bond</keyword>
<dbReference type="FunFam" id="1.20.120.350:FF:000019">
    <property type="entry name" value="Sodium channel protein"/>
    <property type="match status" value="1"/>
</dbReference>
<evidence type="ECO:0000256" key="4">
    <source>
        <dbReference type="ARBA" id="ARBA00022475"/>
    </source>
</evidence>
<evidence type="ECO:0000256" key="7">
    <source>
        <dbReference type="ARBA" id="ARBA00022882"/>
    </source>
</evidence>
<feature type="compositionally biased region" description="Polar residues" evidence="16">
    <location>
        <begin position="1684"/>
        <end position="1694"/>
    </location>
</feature>
<dbReference type="GO" id="GO:0005248">
    <property type="term" value="F:voltage-gated sodium channel activity"/>
    <property type="evidence" value="ECO:0007669"/>
    <property type="project" value="TreeGrafter"/>
</dbReference>
<dbReference type="PANTHER" id="PTHR10037">
    <property type="entry name" value="VOLTAGE-GATED CATION CHANNEL CALCIUM AND SODIUM"/>
    <property type="match status" value="1"/>
</dbReference>
<feature type="region of interest" description="Disordered" evidence="16">
    <location>
        <begin position="1"/>
        <end position="90"/>
    </location>
</feature>
<evidence type="ECO:0000256" key="13">
    <source>
        <dbReference type="ARBA" id="ARBA00023180"/>
    </source>
</evidence>
<keyword evidence="8 17" id="KW-1133">Transmembrane helix</keyword>
<evidence type="ECO:0000256" key="17">
    <source>
        <dbReference type="SAM" id="Phobius"/>
    </source>
</evidence>
<keyword evidence="13" id="KW-0325">Glycoprotein</keyword>
<organism evidence="19">
    <name type="scientific">Cacopsylla melanoneura</name>
    <dbReference type="NCBI Taxonomy" id="428564"/>
    <lineage>
        <taxon>Eukaryota</taxon>
        <taxon>Metazoa</taxon>
        <taxon>Ecdysozoa</taxon>
        <taxon>Arthropoda</taxon>
        <taxon>Hexapoda</taxon>
        <taxon>Insecta</taxon>
        <taxon>Pterygota</taxon>
        <taxon>Neoptera</taxon>
        <taxon>Paraneoptera</taxon>
        <taxon>Hemiptera</taxon>
        <taxon>Sternorrhyncha</taxon>
        <taxon>Psylloidea</taxon>
        <taxon>Psyllidae</taxon>
        <taxon>Psyllinae</taxon>
        <taxon>Cacopsylla</taxon>
    </lineage>
</organism>
<keyword evidence="11 17" id="KW-0472">Membrane</keyword>
<feature type="region of interest" description="Disordered" evidence="16">
    <location>
        <begin position="620"/>
        <end position="668"/>
    </location>
</feature>
<dbReference type="InterPro" id="IPR027359">
    <property type="entry name" value="Volt_channel_dom_sf"/>
</dbReference>
<feature type="compositionally biased region" description="Basic residues" evidence="16">
    <location>
        <begin position="523"/>
        <end position="534"/>
    </location>
</feature>
<accession>A0A8D9EV57</accession>
<feature type="transmembrane region" description="Helical" evidence="17">
    <location>
        <begin position="956"/>
        <end position="982"/>
    </location>
</feature>
<keyword evidence="6" id="KW-0677">Repeat</keyword>
<feature type="compositionally biased region" description="Low complexity" evidence="16">
    <location>
        <begin position="1501"/>
        <end position="1512"/>
    </location>
</feature>
<evidence type="ECO:0000256" key="15">
    <source>
        <dbReference type="ARBA" id="ARBA00023303"/>
    </source>
</evidence>
<feature type="region of interest" description="Disordered" evidence="16">
    <location>
        <begin position="1220"/>
        <end position="1309"/>
    </location>
</feature>
<evidence type="ECO:0000256" key="6">
    <source>
        <dbReference type="ARBA" id="ARBA00022737"/>
    </source>
</evidence>
<feature type="domain" description="Ion transport" evidence="18">
    <location>
        <begin position="758"/>
        <end position="990"/>
    </location>
</feature>
<keyword evidence="14" id="KW-0739">Sodium transport</keyword>
<feature type="compositionally biased region" description="Polar residues" evidence="16">
    <location>
        <begin position="10"/>
        <end position="23"/>
    </location>
</feature>
<feature type="compositionally biased region" description="Polar residues" evidence="16">
    <location>
        <begin position="620"/>
        <end position="634"/>
    </location>
</feature>
<dbReference type="FunFam" id="1.10.287.70:FF:000370">
    <property type="entry name" value="Sodium channel protein 60E"/>
    <property type="match status" value="1"/>
</dbReference>
<feature type="transmembrane region" description="Helical" evidence="17">
    <location>
        <begin position="157"/>
        <end position="176"/>
    </location>
</feature>
<evidence type="ECO:0000256" key="2">
    <source>
        <dbReference type="ARBA" id="ARBA00022448"/>
    </source>
</evidence>
<feature type="transmembrane region" description="Helical" evidence="17">
    <location>
        <begin position="441"/>
        <end position="467"/>
    </location>
</feature>
<keyword evidence="4" id="KW-1003">Cell membrane</keyword>
<dbReference type="GO" id="GO:0086010">
    <property type="term" value="P:membrane depolarization during action potential"/>
    <property type="evidence" value="ECO:0007669"/>
    <property type="project" value="TreeGrafter"/>
</dbReference>
<proteinExistence type="predicted"/>
<comment type="subcellular location">
    <subcellularLocation>
        <location evidence="1">Cell membrane</location>
        <topology evidence="1">Multi-pass membrane protein</topology>
    </subcellularLocation>
</comment>
<feature type="region of interest" description="Disordered" evidence="16">
    <location>
        <begin position="1426"/>
        <end position="1526"/>
    </location>
</feature>
<feature type="region of interest" description="Disordered" evidence="16">
    <location>
        <begin position="1666"/>
        <end position="1717"/>
    </location>
</feature>
<feature type="compositionally biased region" description="Low complexity" evidence="16">
    <location>
        <begin position="1446"/>
        <end position="1463"/>
    </location>
</feature>
<dbReference type="Gene3D" id="1.20.120.350">
    <property type="entry name" value="Voltage-gated potassium channels. Chain C"/>
    <property type="match status" value="2"/>
</dbReference>
<feature type="compositionally biased region" description="Low complexity" evidence="16">
    <location>
        <begin position="1706"/>
        <end position="1716"/>
    </location>
</feature>